<keyword evidence="2" id="KW-1133">Transmembrane helix</keyword>
<dbReference type="AlphaFoldDB" id="B9WKA5"/>
<dbReference type="GeneID" id="8048971"/>
<dbReference type="PANTHER" id="PTHR36414:SF1">
    <property type="entry name" value="PROTEIN SUR7"/>
    <property type="match status" value="1"/>
</dbReference>
<evidence type="ECO:0000313" key="5">
    <source>
        <dbReference type="Proteomes" id="UP000002605"/>
    </source>
</evidence>
<organism evidence="4 5">
    <name type="scientific">Candida dubliniensis (strain CD36 / ATCC MYA-646 / CBS 7987 / NCPF 3949 / NRRL Y-17841)</name>
    <name type="common">Yeast</name>
    <dbReference type="NCBI Taxonomy" id="573826"/>
    <lineage>
        <taxon>Eukaryota</taxon>
        <taxon>Fungi</taxon>
        <taxon>Dikarya</taxon>
        <taxon>Ascomycota</taxon>
        <taxon>Saccharomycotina</taxon>
        <taxon>Pichiomycetes</taxon>
        <taxon>Debaryomycetaceae</taxon>
        <taxon>Candida/Lodderomyces clade</taxon>
        <taxon>Candida</taxon>
    </lineage>
</organism>
<sequence length="291" mass="31696">MRVLNIIPVFFLVGSVLLLILTIINGSGTSSVLGRFYWSETDTSGLTGVPYNKTRWTFYRICGVDNNKNAHCGKSKAAFPYSPEDNFGRNSGIPQNFIDDRDTYYYLSRVGWAFILVGLFFGVAAMVAAPLNFCYFVAGIVGSTTAFVSLLFTITAACCITAAHVKGRREWNRAGFPTVLGAKSFGILWTAVACLIISFVSLVVVTCLSRTSRRRTRRGGGGGGGVGVTGESEMIPRGEQETYAKESSGEIPRGEYESGNHPTNAPGEGERLSNASKFRFFRVKRAKPEDV</sequence>
<feature type="transmembrane region" description="Helical" evidence="2">
    <location>
        <begin position="112"/>
        <end position="138"/>
    </location>
</feature>
<dbReference type="CGD" id="CAL0000160375">
    <property type="gene designation" value="Cd36_72040"/>
</dbReference>
<gene>
    <name evidence="3" type="ordered locus">Cd36_72040</name>
    <name evidence="4" type="ORF">CD36_72040</name>
</gene>
<keyword evidence="2" id="KW-0472">Membrane</keyword>
<protein>
    <submittedName>
        <fullName evidence="4">Mitochondrial/eiosome integral membrane protein, putative</fullName>
    </submittedName>
</protein>
<feature type="compositionally biased region" description="Gly residues" evidence="1">
    <location>
        <begin position="219"/>
        <end position="228"/>
    </location>
</feature>
<dbReference type="GO" id="GO:0031505">
    <property type="term" value="P:fungal-type cell wall organization"/>
    <property type="evidence" value="ECO:0007669"/>
    <property type="project" value="TreeGrafter"/>
</dbReference>
<reference evidence="4 5" key="1">
    <citation type="journal article" date="2009" name="Genome Res.">
        <title>Comparative genomics of the fungal pathogens Candida dubliniensis and Candida albicans.</title>
        <authorList>
            <person name="Jackson A.P."/>
            <person name="Gamble J.A."/>
            <person name="Yeomans T."/>
            <person name="Moran G.P."/>
            <person name="Saunders D."/>
            <person name="Harris D."/>
            <person name="Aslett M."/>
            <person name="Barrell J.F."/>
            <person name="Butler G."/>
            <person name="Citiulo F."/>
            <person name="Coleman D.C."/>
            <person name="de Groot P.W.J."/>
            <person name="Goodwin T.J."/>
            <person name="Quail M.A."/>
            <person name="McQuillan J."/>
            <person name="Munro C.A."/>
            <person name="Pain A."/>
            <person name="Poulter R.T."/>
            <person name="Rajandream M.A."/>
            <person name="Renauld H."/>
            <person name="Spiering M.J."/>
            <person name="Tivey A."/>
            <person name="Gow N.A.R."/>
            <person name="Barrell B."/>
            <person name="Sullivan D.J."/>
            <person name="Berriman M."/>
        </authorList>
    </citation>
    <scope>NUCLEOTIDE SEQUENCE [LARGE SCALE GENOMIC DNA]</scope>
    <source>
        <strain evidence="5">CD36 / ATCC MYA-646 / CBS 7987 / NCPF 3949 / NRRL Y-17841</strain>
    </source>
</reference>
<keyword evidence="5" id="KW-1185">Reference proteome</keyword>
<dbReference type="eggNOG" id="ENOG502RKFF">
    <property type="taxonomic scope" value="Eukaryota"/>
</dbReference>
<dbReference type="InterPro" id="IPR009571">
    <property type="entry name" value="SUR7/Rim9-like_fungi"/>
</dbReference>
<evidence type="ECO:0000256" key="1">
    <source>
        <dbReference type="SAM" id="MobiDB-lite"/>
    </source>
</evidence>
<feature type="transmembrane region" description="Helical" evidence="2">
    <location>
        <begin position="145"/>
        <end position="165"/>
    </location>
</feature>
<feature type="compositionally biased region" description="Basic and acidic residues" evidence="1">
    <location>
        <begin position="234"/>
        <end position="258"/>
    </location>
</feature>
<accession>B9WKA5</accession>
<name>B9WKA5_CANDC</name>
<dbReference type="KEGG" id="cdu:CD36_72040"/>
<dbReference type="RefSeq" id="XP_002421422.1">
    <property type="nucleotide sequence ID" value="XM_002421377.1"/>
</dbReference>
<dbReference type="EMBL" id="FM992694">
    <property type="protein sequence ID" value="CAX40757.1"/>
    <property type="molecule type" value="Genomic_DNA"/>
</dbReference>
<dbReference type="OrthoDB" id="5419460at2759"/>
<dbReference type="GO" id="GO:0032185">
    <property type="term" value="P:septin cytoskeleton organization"/>
    <property type="evidence" value="ECO:0007669"/>
    <property type="project" value="TreeGrafter"/>
</dbReference>
<evidence type="ECO:0000313" key="3">
    <source>
        <dbReference type="CGD" id="CAL0000160375"/>
    </source>
</evidence>
<dbReference type="GO" id="GO:0045121">
    <property type="term" value="C:membrane raft"/>
    <property type="evidence" value="ECO:0007669"/>
    <property type="project" value="TreeGrafter"/>
</dbReference>
<dbReference type="GO" id="GO:0005938">
    <property type="term" value="C:cell cortex"/>
    <property type="evidence" value="ECO:0007669"/>
    <property type="project" value="TreeGrafter"/>
</dbReference>
<feature type="region of interest" description="Disordered" evidence="1">
    <location>
        <begin position="214"/>
        <end position="273"/>
    </location>
</feature>
<dbReference type="VEuPathDB" id="FungiDB:CD36_72040"/>
<proteinExistence type="predicted"/>
<dbReference type="HOGENOM" id="CLU_059603_1_0_1"/>
<evidence type="ECO:0000313" key="4">
    <source>
        <dbReference type="EMBL" id="CAX40757.1"/>
    </source>
</evidence>
<dbReference type="Pfam" id="PF06687">
    <property type="entry name" value="SUR7"/>
    <property type="match status" value="1"/>
</dbReference>
<feature type="transmembrane region" description="Helical" evidence="2">
    <location>
        <begin position="185"/>
        <end position="208"/>
    </location>
</feature>
<dbReference type="Proteomes" id="UP000002605">
    <property type="component" value="Chromosome 7"/>
</dbReference>
<dbReference type="PANTHER" id="PTHR36414">
    <property type="entry name" value="PROTEIN SUR7"/>
    <property type="match status" value="1"/>
</dbReference>
<dbReference type="GO" id="GO:0030866">
    <property type="term" value="P:cortical actin cytoskeleton organization"/>
    <property type="evidence" value="ECO:0007669"/>
    <property type="project" value="TreeGrafter"/>
</dbReference>
<dbReference type="GO" id="GO:0005886">
    <property type="term" value="C:plasma membrane"/>
    <property type="evidence" value="ECO:0007669"/>
    <property type="project" value="InterPro"/>
</dbReference>
<evidence type="ECO:0000256" key="2">
    <source>
        <dbReference type="SAM" id="Phobius"/>
    </source>
</evidence>
<keyword evidence="2" id="KW-0812">Transmembrane</keyword>
<dbReference type="GO" id="GO:0006897">
    <property type="term" value="P:endocytosis"/>
    <property type="evidence" value="ECO:0007669"/>
    <property type="project" value="TreeGrafter"/>
</dbReference>